<evidence type="ECO:0000313" key="1">
    <source>
        <dbReference type="EMBL" id="KAJ4704657.1"/>
    </source>
</evidence>
<organism evidence="1 2">
    <name type="scientific">Melia azedarach</name>
    <name type="common">Chinaberry tree</name>
    <dbReference type="NCBI Taxonomy" id="155640"/>
    <lineage>
        <taxon>Eukaryota</taxon>
        <taxon>Viridiplantae</taxon>
        <taxon>Streptophyta</taxon>
        <taxon>Embryophyta</taxon>
        <taxon>Tracheophyta</taxon>
        <taxon>Spermatophyta</taxon>
        <taxon>Magnoliopsida</taxon>
        <taxon>eudicotyledons</taxon>
        <taxon>Gunneridae</taxon>
        <taxon>Pentapetalae</taxon>
        <taxon>rosids</taxon>
        <taxon>malvids</taxon>
        <taxon>Sapindales</taxon>
        <taxon>Meliaceae</taxon>
        <taxon>Melia</taxon>
    </lineage>
</organism>
<name>A0ACC1X060_MELAZ</name>
<comment type="caution">
    <text evidence="1">The sequence shown here is derived from an EMBL/GenBank/DDBJ whole genome shotgun (WGS) entry which is preliminary data.</text>
</comment>
<protein>
    <submittedName>
        <fullName evidence="1">NAD(P)-binding rossmann-fold protein</fullName>
    </submittedName>
</protein>
<gene>
    <name evidence="1" type="ORF">OWV82_021538</name>
</gene>
<dbReference type="EMBL" id="CM051405">
    <property type="protein sequence ID" value="KAJ4704657.1"/>
    <property type="molecule type" value="Genomic_DNA"/>
</dbReference>
<reference evidence="1 2" key="1">
    <citation type="journal article" date="2023" name="Science">
        <title>Complex scaffold remodeling in plant triterpene biosynthesis.</title>
        <authorList>
            <person name="De La Pena R."/>
            <person name="Hodgson H."/>
            <person name="Liu J.C."/>
            <person name="Stephenson M.J."/>
            <person name="Martin A.C."/>
            <person name="Owen C."/>
            <person name="Harkess A."/>
            <person name="Leebens-Mack J."/>
            <person name="Jimenez L.E."/>
            <person name="Osbourn A."/>
            <person name="Sattely E.S."/>
        </authorList>
    </citation>
    <scope>NUCLEOTIDE SEQUENCE [LARGE SCALE GENOMIC DNA]</scope>
    <source>
        <strain evidence="2">cv. JPN11</strain>
        <tissue evidence="1">Leaf</tissue>
    </source>
</reference>
<dbReference type="Proteomes" id="UP001164539">
    <property type="component" value="Chromosome 12"/>
</dbReference>
<proteinExistence type="predicted"/>
<keyword evidence="2" id="KW-1185">Reference proteome</keyword>
<evidence type="ECO:0000313" key="2">
    <source>
        <dbReference type="Proteomes" id="UP001164539"/>
    </source>
</evidence>
<accession>A0ACC1X060</accession>
<sequence length="334" mass="36145">MAMATLTRVPFIYSSSPSTTVGQTHNKYRQVALSTPFLNSLPEFSTHGFHASYSYSSSLSFAGKTSRKSCSRGAVKVLAMADSSRSTVLVTGAGGRTGQIVYKKLKERSEQYVARGLVRSEESKEKIGGADDVFIGDIRTADSLIPAIQGIDALIILTSAVPKMKPDFDPAKGGRPEFYFEDGAYPEQVDWIGQKNQIDAAKAAGVKQIVLVGSMGGTNPNHPLNSLGNGNILVWKRKAEQYLADSGIPYTIIRAGGLQDKEGGVRELLIGKDDELLQTETRTIARADVAEVCTQALQYEEAKFKAFDLASKPEGTGTPTKDFKALFSKITTRF</sequence>